<proteinExistence type="predicted"/>
<sequence length="272" mass="28819">MPSHAHSFSRACLLMLMGPSFQSTLRISKINNNFLIFDVFDVHERGRCNRLSVKLGVMRPVQLSGTKCSSLCSNLLGQKAVRKRVAPTIRPLSCSFHLNHSIPRLQFGLANRTVHQRVMQTSQASSSSYSSAFIEDVVMPGSESGPLAGMTVAVKDLFDMQGHKTGFGHPLWRETHPVASSTAPPVAQLLAAGATVRGRTHLDELAYSLNGENAHYGTPLNPAAPGRVPGGSSSGSAAAVAAGDVDIGLGSDTGGSKKKMAKGELKAFGQKL</sequence>
<feature type="region of interest" description="Disordered" evidence="1">
    <location>
        <begin position="218"/>
        <end position="237"/>
    </location>
</feature>
<reference evidence="3" key="1">
    <citation type="submission" date="2017-08" db="EMBL/GenBank/DDBJ databases">
        <authorList>
            <person name="Polle J.E."/>
            <person name="Barry K."/>
            <person name="Cushman J."/>
            <person name="Schmutz J."/>
            <person name="Tran D."/>
            <person name="Hathwaick L.T."/>
            <person name="Yim W.C."/>
            <person name="Jenkins J."/>
            <person name="Mckie-Krisberg Z.M."/>
            <person name="Prochnik S."/>
            <person name="Lindquist E."/>
            <person name="Dockter R.B."/>
            <person name="Adam C."/>
            <person name="Molina H."/>
            <person name="Bunkerborg J."/>
            <person name="Jin E."/>
            <person name="Buchheim M."/>
            <person name="Magnuson J."/>
        </authorList>
    </citation>
    <scope>NUCLEOTIDE SEQUENCE</scope>
    <source>
        <strain evidence="3">CCAP 19/18</strain>
    </source>
</reference>
<evidence type="ECO:0000259" key="2">
    <source>
        <dbReference type="Pfam" id="PF01425"/>
    </source>
</evidence>
<keyword evidence="4" id="KW-1185">Reference proteome</keyword>
<dbReference type="Pfam" id="PF01425">
    <property type="entry name" value="Amidase"/>
    <property type="match status" value="1"/>
</dbReference>
<evidence type="ECO:0000313" key="4">
    <source>
        <dbReference type="Proteomes" id="UP000815325"/>
    </source>
</evidence>
<evidence type="ECO:0000256" key="1">
    <source>
        <dbReference type="SAM" id="MobiDB-lite"/>
    </source>
</evidence>
<accession>A0ABQ7G9U3</accession>
<feature type="region of interest" description="Disordered" evidence="1">
    <location>
        <begin position="251"/>
        <end position="272"/>
    </location>
</feature>
<dbReference type="InterPro" id="IPR036928">
    <property type="entry name" value="AS_sf"/>
</dbReference>
<evidence type="ECO:0000313" key="3">
    <source>
        <dbReference type="EMBL" id="KAF5831373.1"/>
    </source>
</evidence>
<feature type="domain" description="Amidase" evidence="2">
    <location>
        <begin position="141"/>
        <end position="256"/>
    </location>
</feature>
<gene>
    <name evidence="3" type="ORF">DUNSADRAFT_13215</name>
</gene>
<dbReference type="Gene3D" id="3.90.1300.10">
    <property type="entry name" value="Amidase signature (AS) domain"/>
    <property type="match status" value="1"/>
</dbReference>
<dbReference type="EMBL" id="MU069954">
    <property type="protein sequence ID" value="KAF5831373.1"/>
    <property type="molecule type" value="Genomic_DNA"/>
</dbReference>
<protein>
    <submittedName>
        <fullName evidence="3">Amidase signature domain-containing protein</fullName>
    </submittedName>
</protein>
<name>A0ABQ7G9U3_DUNSA</name>
<dbReference type="PANTHER" id="PTHR46310">
    <property type="entry name" value="AMIDASE 1"/>
    <property type="match status" value="1"/>
</dbReference>
<dbReference type="PANTHER" id="PTHR46310:SF7">
    <property type="entry name" value="AMIDASE 1"/>
    <property type="match status" value="1"/>
</dbReference>
<dbReference type="InterPro" id="IPR023631">
    <property type="entry name" value="Amidase_dom"/>
</dbReference>
<dbReference type="SUPFAM" id="SSF75304">
    <property type="entry name" value="Amidase signature (AS) enzymes"/>
    <property type="match status" value="1"/>
</dbReference>
<dbReference type="Proteomes" id="UP000815325">
    <property type="component" value="Unassembled WGS sequence"/>
</dbReference>
<comment type="caution">
    <text evidence="3">The sequence shown here is derived from an EMBL/GenBank/DDBJ whole genome shotgun (WGS) entry which is preliminary data.</text>
</comment>
<organism evidence="3 4">
    <name type="scientific">Dunaliella salina</name>
    <name type="common">Green alga</name>
    <name type="synonym">Protococcus salinus</name>
    <dbReference type="NCBI Taxonomy" id="3046"/>
    <lineage>
        <taxon>Eukaryota</taxon>
        <taxon>Viridiplantae</taxon>
        <taxon>Chlorophyta</taxon>
        <taxon>core chlorophytes</taxon>
        <taxon>Chlorophyceae</taxon>
        <taxon>CS clade</taxon>
        <taxon>Chlamydomonadales</taxon>
        <taxon>Dunaliellaceae</taxon>
        <taxon>Dunaliella</taxon>
    </lineage>
</organism>